<name>A0A1Y2EH62_9PEZI</name>
<protein>
    <submittedName>
        <fullName evidence="1">Uncharacterized protein</fullName>
    </submittedName>
</protein>
<organism evidence="1 2">
    <name type="scientific">Pseudomassariella vexata</name>
    <dbReference type="NCBI Taxonomy" id="1141098"/>
    <lineage>
        <taxon>Eukaryota</taxon>
        <taxon>Fungi</taxon>
        <taxon>Dikarya</taxon>
        <taxon>Ascomycota</taxon>
        <taxon>Pezizomycotina</taxon>
        <taxon>Sordariomycetes</taxon>
        <taxon>Xylariomycetidae</taxon>
        <taxon>Amphisphaeriales</taxon>
        <taxon>Pseudomassariaceae</taxon>
        <taxon>Pseudomassariella</taxon>
    </lineage>
</organism>
<dbReference type="RefSeq" id="XP_040720505.1">
    <property type="nucleotide sequence ID" value="XM_040863154.1"/>
</dbReference>
<evidence type="ECO:0000313" key="2">
    <source>
        <dbReference type="Proteomes" id="UP000193689"/>
    </source>
</evidence>
<dbReference type="Proteomes" id="UP000193689">
    <property type="component" value="Unassembled WGS sequence"/>
</dbReference>
<dbReference type="AlphaFoldDB" id="A0A1Y2EH62"/>
<accession>A0A1Y2EH62</accession>
<keyword evidence="2" id="KW-1185">Reference proteome</keyword>
<gene>
    <name evidence="1" type="ORF">BCR38DRAFT_479447</name>
</gene>
<dbReference type="STRING" id="1141098.A0A1Y2EH62"/>
<comment type="caution">
    <text evidence="1">The sequence shown here is derived from an EMBL/GenBank/DDBJ whole genome shotgun (WGS) entry which is preliminary data.</text>
</comment>
<dbReference type="InParanoid" id="A0A1Y2EH62"/>
<dbReference type="GeneID" id="63779366"/>
<sequence>MNSWLSRPAPVLVPNDTVLPIRYWVDTVVLKPRVVYALSRYNAALDAQNLHSSLEGPVARWSWRKFGPGCLHRRRRLLAAWWHRLTVSPLVLADSTRTIGKSTNTKRPHTSNLFSLVYTLVPARYRLVRPFSGTAEKIRRAIIKERTKEQVETCYAYQR</sequence>
<proteinExistence type="predicted"/>
<dbReference type="EMBL" id="MCFJ01000001">
    <property type="protein sequence ID" value="ORY70913.1"/>
    <property type="molecule type" value="Genomic_DNA"/>
</dbReference>
<evidence type="ECO:0000313" key="1">
    <source>
        <dbReference type="EMBL" id="ORY70913.1"/>
    </source>
</evidence>
<reference evidence="1 2" key="1">
    <citation type="submission" date="2016-07" db="EMBL/GenBank/DDBJ databases">
        <title>Pervasive Adenine N6-methylation of Active Genes in Fungi.</title>
        <authorList>
            <consortium name="DOE Joint Genome Institute"/>
            <person name="Mondo S.J."/>
            <person name="Dannebaum R.O."/>
            <person name="Kuo R.C."/>
            <person name="Labutti K."/>
            <person name="Haridas S."/>
            <person name="Kuo A."/>
            <person name="Salamov A."/>
            <person name="Ahrendt S.R."/>
            <person name="Lipzen A."/>
            <person name="Sullivan W."/>
            <person name="Andreopoulos W.B."/>
            <person name="Clum A."/>
            <person name="Lindquist E."/>
            <person name="Daum C."/>
            <person name="Ramamoorthy G.K."/>
            <person name="Gryganskyi A."/>
            <person name="Culley D."/>
            <person name="Magnuson J.K."/>
            <person name="James T.Y."/>
            <person name="O'Malley M.A."/>
            <person name="Stajich J.E."/>
            <person name="Spatafora J.W."/>
            <person name="Visel A."/>
            <person name="Grigoriev I.V."/>
        </authorList>
    </citation>
    <scope>NUCLEOTIDE SEQUENCE [LARGE SCALE GENOMIC DNA]</scope>
    <source>
        <strain evidence="1 2">CBS 129021</strain>
    </source>
</reference>